<feature type="domain" description="Solute-binding protein family 5" evidence="2">
    <location>
        <begin position="86"/>
        <end position="454"/>
    </location>
</feature>
<feature type="signal peptide" evidence="1">
    <location>
        <begin position="1"/>
        <end position="31"/>
    </location>
</feature>
<keyword evidence="1" id="KW-0732">Signal</keyword>
<keyword evidence="4" id="KW-1185">Reference proteome</keyword>
<reference evidence="3 4" key="1">
    <citation type="journal article" date="2019" name="Int. J. Syst. Evol. Microbiol.">
        <title>The Global Catalogue of Microorganisms (GCM) 10K type strain sequencing project: providing services to taxonomists for standard genome sequencing and annotation.</title>
        <authorList>
            <consortium name="The Broad Institute Genomics Platform"/>
            <consortium name="The Broad Institute Genome Sequencing Center for Infectious Disease"/>
            <person name="Wu L."/>
            <person name="Ma J."/>
        </authorList>
    </citation>
    <scope>NUCLEOTIDE SEQUENCE [LARGE SCALE GENOMIC DNA]</scope>
    <source>
        <strain evidence="3 4">JCM 15900</strain>
    </source>
</reference>
<dbReference type="PIRSF" id="PIRSF002741">
    <property type="entry name" value="MppA"/>
    <property type="match status" value="1"/>
</dbReference>
<dbReference type="InterPro" id="IPR039424">
    <property type="entry name" value="SBP_5"/>
</dbReference>
<organism evidence="3 4">
    <name type="scientific">Brevibacterium salitolerans</name>
    <dbReference type="NCBI Taxonomy" id="1403566"/>
    <lineage>
        <taxon>Bacteria</taxon>
        <taxon>Bacillati</taxon>
        <taxon>Actinomycetota</taxon>
        <taxon>Actinomycetes</taxon>
        <taxon>Micrococcales</taxon>
        <taxon>Brevibacteriaceae</taxon>
        <taxon>Brevibacterium</taxon>
    </lineage>
</organism>
<comment type="caution">
    <text evidence="3">The sequence shown here is derived from an EMBL/GenBank/DDBJ whole genome shotgun (WGS) entry which is preliminary data.</text>
</comment>
<dbReference type="Gene3D" id="3.40.190.10">
    <property type="entry name" value="Periplasmic binding protein-like II"/>
    <property type="match status" value="1"/>
</dbReference>
<evidence type="ECO:0000313" key="3">
    <source>
        <dbReference type="EMBL" id="GAA2097512.1"/>
    </source>
</evidence>
<feature type="chain" id="PRO_5046491350" evidence="1">
    <location>
        <begin position="32"/>
        <end position="537"/>
    </location>
</feature>
<accession>A0ABN2WRB0</accession>
<dbReference type="Pfam" id="PF00496">
    <property type="entry name" value="SBP_bac_5"/>
    <property type="match status" value="1"/>
</dbReference>
<dbReference type="CDD" id="cd08512">
    <property type="entry name" value="PBP2_NikA_DppA_OppA_like_7"/>
    <property type="match status" value="1"/>
</dbReference>
<name>A0ABN2WRB0_9MICO</name>
<dbReference type="InterPro" id="IPR030678">
    <property type="entry name" value="Peptide/Ni-bd"/>
</dbReference>
<dbReference type="PANTHER" id="PTHR30290">
    <property type="entry name" value="PERIPLASMIC BINDING COMPONENT OF ABC TRANSPORTER"/>
    <property type="match status" value="1"/>
</dbReference>
<dbReference type="EMBL" id="BAAAPZ010000007">
    <property type="protein sequence ID" value="GAA2097512.1"/>
    <property type="molecule type" value="Genomic_DNA"/>
</dbReference>
<dbReference type="SUPFAM" id="SSF53850">
    <property type="entry name" value="Periplasmic binding protein-like II"/>
    <property type="match status" value="1"/>
</dbReference>
<proteinExistence type="predicted"/>
<gene>
    <name evidence="3" type="ORF">GCM10009823_18210</name>
</gene>
<evidence type="ECO:0000256" key="1">
    <source>
        <dbReference type="SAM" id="SignalP"/>
    </source>
</evidence>
<sequence length="537" mass="57619">MHRKYLHRNRIHQITAAAAALFLCGTLASCAPPTASGGADGGDGVILGRAMDLTTLDLSRTFCDSCQIYNAAVYDTLLSAPSADGELEPLLAESWEANDDHTQFTFTLQPDAVFADGSPVEAKDVKWSWERLQGLEGSPSFLMAGVESIDTPDEKTVVVNSEHPNSAFFNIVSAGYTGIINSDLAAENGATTDPATDTAEEWFMENSAGSGQYVLESYAEGDQLVLSRNDSYWGETPNFSSVTIKDVADSSSQLQQLQQGDIDVAMQLSFDALSQVEGDSAITSEVVPSYNFVYVALSPGAAGADPVLAEPEVREAIRAGIDYEAVIDATVGGHGELQSTALPNGFEGSADLPLPKYDPEAAKELLAEAGHADGLDLDVTFPTFTIYGVNFGTMFQSIQQSLSGVGIDLNLNPLEYSAWAEQIGSEGIPVTSVYYAPDHPDSIQYPQYFSRAADTTWGKRSGLPEDPEQTELQAQALAQTGEDRTATFAELGQKMYDDALILPIVNPNIILASGTNVEGNNYHVTRNIDLRELKFTE</sequence>
<dbReference type="PROSITE" id="PS51257">
    <property type="entry name" value="PROKAR_LIPOPROTEIN"/>
    <property type="match status" value="1"/>
</dbReference>
<evidence type="ECO:0000259" key="2">
    <source>
        <dbReference type="Pfam" id="PF00496"/>
    </source>
</evidence>
<dbReference type="Proteomes" id="UP001500984">
    <property type="component" value="Unassembled WGS sequence"/>
</dbReference>
<evidence type="ECO:0000313" key="4">
    <source>
        <dbReference type="Proteomes" id="UP001500984"/>
    </source>
</evidence>
<dbReference type="InterPro" id="IPR000914">
    <property type="entry name" value="SBP_5_dom"/>
</dbReference>
<dbReference type="Gene3D" id="3.10.105.10">
    <property type="entry name" value="Dipeptide-binding Protein, Domain 3"/>
    <property type="match status" value="1"/>
</dbReference>
<protein>
    <submittedName>
        <fullName evidence="3">ABC transporter substrate-binding protein</fullName>
    </submittedName>
</protein>
<dbReference type="RefSeq" id="WP_291797208.1">
    <property type="nucleotide sequence ID" value="NZ_BAAAPZ010000007.1"/>
</dbReference>